<dbReference type="InterPro" id="IPR041664">
    <property type="entry name" value="AAA_16"/>
</dbReference>
<gene>
    <name evidence="3" type="ORF">ISN26_08115</name>
</gene>
<dbReference type="InterPro" id="IPR052026">
    <property type="entry name" value="ExeA_AAA_ATPase_DNA-bind"/>
</dbReference>
<dbReference type="InterPro" id="IPR027417">
    <property type="entry name" value="P-loop_NTPase"/>
</dbReference>
<proteinExistence type="predicted"/>
<dbReference type="PANTHER" id="PTHR35894:SF1">
    <property type="entry name" value="PHOSPHORIBULOKINASE _ URIDINE KINASE FAMILY"/>
    <property type="match status" value="1"/>
</dbReference>
<comment type="caution">
    <text evidence="3">The sequence shown here is derived from an EMBL/GenBank/DDBJ whole genome shotgun (WGS) entry which is preliminary data.</text>
</comment>
<feature type="region of interest" description="Disordered" evidence="1">
    <location>
        <begin position="1"/>
        <end position="21"/>
    </location>
</feature>
<evidence type="ECO:0000256" key="1">
    <source>
        <dbReference type="SAM" id="MobiDB-lite"/>
    </source>
</evidence>
<dbReference type="Proteomes" id="UP000604381">
    <property type="component" value="Unassembled WGS sequence"/>
</dbReference>
<protein>
    <submittedName>
        <fullName evidence="3">ATP-binding protein</fullName>
    </submittedName>
</protein>
<dbReference type="GO" id="GO:0005524">
    <property type="term" value="F:ATP binding"/>
    <property type="evidence" value="ECO:0007669"/>
    <property type="project" value="UniProtKB-KW"/>
</dbReference>
<dbReference type="PANTHER" id="PTHR35894">
    <property type="entry name" value="GENERAL SECRETION PATHWAY PROTEIN A-RELATED"/>
    <property type="match status" value="1"/>
</dbReference>
<dbReference type="SUPFAM" id="SSF52540">
    <property type="entry name" value="P-loop containing nucleoside triphosphate hydrolases"/>
    <property type="match status" value="1"/>
</dbReference>
<evidence type="ECO:0000259" key="2">
    <source>
        <dbReference type="Pfam" id="PF13191"/>
    </source>
</evidence>
<reference evidence="3" key="1">
    <citation type="submission" date="2020-10" db="EMBL/GenBank/DDBJ databases">
        <title>An improved Amphimedon queenslandica hologenome assembly reveals how three proteobacterial symbionts can extend the metabolic phenotypic of their marine sponge host.</title>
        <authorList>
            <person name="Degnan B."/>
            <person name="Degnan S."/>
            <person name="Xiang X."/>
        </authorList>
    </citation>
    <scope>NUCLEOTIDE SEQUENCE</scope>
    <source>
        <strain evidence="3">AqS2</strain>
    </source>
</reference>
<dbReference type="Pfam" id="PF13191">
    <property type="entry name" value="AAA_16"/>
    <property type="match status" value="1"/>
</dbReference>
<name>A0A930UJC8_9GAMM</name>
<sequence>MKKQGRGSPFTPGTGFAPPLLAGRDAETRVLADVLDGLRAPRAKESARPVRICGPRGVGKTVLLNWIRRRAGKESVRAVSWSRLKGSDCPGESLEDLMCNLAGPEERIAATIGRLGVTLLEADGRVVPAAQAERGYGKIMPEVLAEEPVLLVMDEVHHYDPGSLGKLLRKNCELMEAGLPLAMVLAGTPRLDRHLHKADPGFLDRSEGLYVNLLSDDAARDAMRVPFEEEGAVVAPAALEVMATMADNYPYFTQLVGEAVWDAMEEAGRRDVDAEIVAT</sequence>
<dbReference type="EMBL" id="JADHEI010000062">
    <property type="protein sequence ID" value="MBF2736007.1"/>
    <property type="molecule type" value="Genomic_DNA"/>
</dbReference>
<accession>A0A930UJC8</accession>
<keyword evidence="4" id="KW-1185">Reference proteome</keyword>
<dbReference type="AlphaFoldDB" id="A0A930UJC8"/>
<organism evidence="3 4">
    <name type="scientific">Candidatus Amphirhobacter heronislandensis</name>
    <dbReference type="NCBI Taxonomy" id="1732024"/>
    <lineage>
        <taxon>Bacteria</taxon>
        <taxon>Pseudomonadati</taxon>
        <taxon>Pseudomonadota</taxon>
        <taxon>Gammaproteobacteria</taxon>
        <taxon>Candidatus Tethybacterales</taxon>
        <taxon>Candidatus Tethybacteraceae</taxon>
        <taxon>Candidatus Amphirhobacter</taxon>
    </lineage>
</organism>
<dbReference type="Gene3D" id="3.40.50.300">
    <property type="entry name" value="P-loop containing nucleotide triphosphate hydrolases"/>
    <property type="match status" value="1"/>
</dbReference>
<feature type="domain" description="Orc1-like AAA ATPase" evidence="2">
    <location>
        <begin position="21"/>
        <end position="183"/>
    </location>
</feature>
<evidence type="ECO:0000313" key="4">
    <source>
        <dbReference type="Proteomes" id="UP000604381"/>
    </source>
</evidence>
<evidence type="ECO:0000313" key="3">
    <source>
        <dbReference type="EMBL" id="MBF2736007.1"/>
    </source>
</evidence>
<keyword evidence="3" id="KW-0547">Nucleotide-binding</keyword>
<keyword evidence="3" id="KW-0067">ATP-binding</keyword>
<feature type="non-terminal residue" evidence="3">
    <location>
        <position position="279"/>
    </location>
</feature>